<dbReference type="Proteomes" id="UP001500713">
    <property type="component" value="Unassembled WGS sequence"/>
</dbReference>
<sequence>MRDFASIDETDPFGSAPGTVDADVTAAGVLKDVDRNSLPFSPDIKIAIGAQYEIPVGDWVLTPRIDHYLQSEFASSIFSKPIDIFDGYGQTDLKLLLAPDGGNSEIRGYVKNLFNNDDITRALSAGRLVGRFREFVILEPRTYGVEATIRF</sequence>
<proteinExistence type="predicted"/>
<dbReference type="SUPFAM" id="SSF56935">
    <property type="entry name" value="Porins"/>
    <property type="match status" value="1"/>
</dbReference>
<gene>
    <name evidence="4" type="ORF">GCM10009096_02590</name>
</gene>
<organism evidence="4 5">
    <name type="scientific">Parasphingorhabdus litoris</name>
    <dbReference type="NCBI Taxonomy" id="394733"/>
    <lineage>
        <taxon>Bacteria</taxon>
        <taxon>Pseudomonadati</taxon>
        <taxon>Pseudomonadota</taxon>
        <taxon>Alphaproteobacteria</taxon>
        <taxon>Sphingomonadales</taxon>
        <taxon>Sphingomonadaceae</taxon>
        <taxon>Parasphingorhabdus</taxon>
    </lineage>
</organism>
<evidence type="ECO:0000313" key="5">
    <source>
        <dbReference type="Proteomes" id="UP001500713"/>
    </source>
</evidence>
<comment type="subcellular location">
    <subcellularLocation>
        <location evidence="1">Cell outer membrane</location>
    </subcellularLocation>
</comment>
<keyword evidence="2" id="KW-0472">Membrane</keyword>
<keyword evidence="5" id="KW-1185">Reference proteome</keyword>
<comment type="caution">
    <text evidence="4">The sequence shown here is derived from an EMBL/GenBank/DDBJ whole genome shotgun (WGS) entry which is preliminary data.</text>
</comment>
<dbReference type="RefSeq" id="WP_326838466.1">
    <property type="nucleotide sequence ID" value="NZ_BAAAEM010000002.1"/>
</dbReference>
<dbReference type="Gene3D" id="2.40.170.20">
    <property type="entry name" value="TonB-dependent receptor, beta-barrel domain"/>
    <property type="match status" value="1"/>
</dbReference>
<evidence type="ECO:0000256" key="2">
    <source>
        <dbReference type="ARBA" id="ARBA00023136"/>
    </source>
</evidence>
<evidence type="ECO:0000256" key="1">
    <source>
        <dbReference type="ARBA" id="ARBA00004442"/>
    </source>
</evidence>
<evidence type="ECO:0000256" key="3">
    <source>
        <dbReference type="ARBA" id="ARBA00023237"/>
    </source>
</evidence>
<protein>
    <recommendedName>
        <fullName evidence="6">TonB-dependent receptor</fullName>
    </recommendedName>
</protein>
<evidence type="ECO:0008006" key="6">
    <source>
        <dbReference type="Google" id="ProtNLM"/>
    </source>
</evidence>
<keyword evidence="3" id="KW-0998">Cell outer membrane</keyword>
<dbReference type="EMBL" id="BAAAEM010000002">
    <property type="protein sequence ID" value="GAA0465483.1"/>
    <property type="molecule type" value="Genomic_DNA"/>
</dbReference>
<name>A0ABP3JXJ4_9SPHN</name>
<accession>A0ABP3JXJ4</accession>
<dbReference type="InterPro" id="IPR036942">
    <property type="entry name" value="Beta-barrel_TonB_sf"/>
</dbReference>
<evidence type="ECO:0000313" key="4">
    <source>
        <dbReference type="EMBL" id="GAA0465483.1"/>
    </source>
</evidence>
<reference evidence="5" key="1">
    <citation type="journal article" date="2019" name="Int. J. Syst. Evol. Microbiol.">
        <title>The Global Catalogue of Microorganisms (GCM) 10K type strain sequencing project: providing services to taxonomists for standard genome sequencing and annotation.</title>
        <authorList>
            <consortium name="The Broad Institute Genomics Platform"/>
            <consortium name="The Broad Institute Genome Sequencing Center for Infectious Disease"/>
            <person name="Wu L."/>
            <person name="Ma J."/>
        </authorList>
    </citation>
    <scope>NUCLEOTIDE SEQUENCE [LARGE SCALE GENOMIC DNA]</scope>
    <source>
        <strain evidence="5">JCM 14162</strain>
    </source>
</reference>